<dbReference type="Proteomes" id="UP001198962">
    <property type="component" value="Unassembled WGS sequence"/>
</dbReference>
<dbReference type="AlphaFoldDB" id="A0AAE3DKJ0"/>
<gene>
    <name evidence="1" type="primary">yyaC</name>
    <name evidence="1" type="ORF">LKD32_04245</name>
</gene>
<evidence type="ECO:0000313" key="2">
    <source>
        <dbReference type="Proteomes" id="UP001198962"/>
    </source>
</evidence>
<dbReference type="EMBL" id="JAJEPU010000008">
    <property type="protein sequence ID" value="MCC2164103.1"/>
    <property type="molecule type" value="Genomic_DNA"/>
</dbReference>
<comment type="caution">
    <text evidence="1">The sequence shown here is derived from an EMBL/GenBank/DDBJ whole genome shotgun (WGS) entry which is preliminary data.</text>
</comment>
<protein>
    <submittedName>
        <fullName evidence="1">Spore protease YyaC</fullName>
    </submittedName>
</protein>
<dbReference type="SUPFAM" id="SSF53163">
    <property type="entry name" value="HybD-like"/>
    <property type="match status" value="1"/>
</dbReference>
<keyword evidence="2" id="KW-1185">Reference proteome</keyword>
<name>A0AAE3DKJ0_9FIRM</name>
<accession>A0AAE3DKJ0</accession>
<dbReference type="InterPro" id="IPR023430">
    <property type="entry name" value="Pept_HybD-like_dom_sf"/>
</dbReference>
<organism evidence="1 2">
    <name type="scientific">Brotaphodocola catenula</name>
    <dbReference type="NCBI Taxonomy" id="2885361"/>
    <lineage>
        <taxon>Bacteria</taxon>
        <taxon>Bacillati</taxon>
        <taxon>Bacillota</taxon>
        <taxon>Clostridia</taxon>
        <taxon>Lachnospirales</taxon>
        <taxon>Lachnospiraceae</taxon>
        <taxon>Brotaphodocola</taxon>
    </lineage>
</organism>
<proteinExistence type="predicted"/>
<dbReference type="Pfam" id="PF06866">
    <property type="entry name" value="DUF1256"/>
    <property type="match status" value="1"/>
</dbReference>
<sequence>MCAMIGELLSTRERNGVVFLCIGTDRSTGDSLGPLIGYKLSSGNVRRLQVVGTLERPVHAMNLEQYVRMIHQRYPRSVIVAVDASVGSMEHVGCVTLGRGSLRPGLGVAKELQAVGDIFLTGIVGGYGNRDPLMLQSVRLSLVMQMADYICESAFLVEQFLENRTWI</sequence>
<keyword evidence="1" id="KW-0645">Protease</keyword>
<keyword evidence="1" id="KW-0378">Hydrolase</keyword>
<dbReference type="NCBIfam" id="TIGR02841">
    <property type="entry name" value="spore_YyaC"/>
    <property type="match status" value="1"/>
</dbReference>
<dbReference type="InterPro" id="IPR009665">
    <property type="entry name" value="YyaC"/>
</dbReference>
<dbReference type="GO" id="GO:0006508">
    <property type="term" value="P:proteolysis"/>
    <property type="evidence" value="ECO:0007669"/>
    <property type="project" value="UniProtKB-KW"/>
</dbReference>
<evidence type="ECO:0000313" key="1">
    <source>
        <dbReference type="EMBL" id="MCC2164103.1"/>
    </source>
</evidence>
<dbReference type="GO" id="GO:0008233">
    <property type="term" value="F:peptidase activity"/>
    <property type="evidence" value="ECO:0007669"/>
    <property type="project" value="UniProtKB-KW"/>
</dbReference>
<reference evidence="1" key="1">
    <citation type="submission" date="2021-10" db="EMBL/GenBank/DDBJ databases">
        <title>Anaerobic single-cell dispensing facilitates the cultivation of human gut bacteria.</title>
        <authorList>
            <person name="Afrizal A."/>
        </authorList>
    </citation>
    <scope>NUCLEOTIDE SEQUENCE</scope>
    <source>
        <strain evidence="1">CLA-AA-H274</strain>
    </source>
</reference>